<evidence type="ECO:0000313" key="2">
    <source>
        <dbReference type="EMBL" id="TDO54747.1"/>
    </source>
</evidence>
<dbReference type="InterPro" id="IPR000182">
    <property type="entry name" value="GNAT_dom"/>
</dbReference>
<comment type="caution">
    <text evidence="2">The sequence shown here is derived from an EMBL/GenBank/DDBJ whole genome shotgun (WGS) entry which is preliminary data.</text>
</comment>
<dbReference type="OrthoDB" id="1706016at2"/>
<dbReference type="CDD" id="cd04301">
    <property type="entry name" value="NAT_SF"/>
    <property type="match status" value="1"/>
</dbReference>
<organism evidence="2 3">
    <name type="scientific">Kribbella caucasensis</name>
    <dbReference type="NCBI Taxonomy" id="2512215"/>
    <lineage>
        <taxon>Bacteria</taxon>
        <taxon>Bacillati</taxon>
        <taxon>Actinomycetota</taxon>
        <taxon>Actinomycetes</taxon>
        <taxon>Propionibacteriales</taxon>
        <taxon>Kribbellaceae</taxon>
        <taxon>Kribbella</taxon>
    </lineage>
</organism>
<dbReference type="Proteomes" id="UP000295388">
    <property type="component" value="Unassembled WGS sequence"/>
</dbReference>
<reference evidence="2 3" key="1">
    <citation type="submission" date="2019-03" db="EMBL/GenBank/DDBJ databases">
        <title>Genomic Encyclopedia of Type Strains, Phase III (KMG-III): the genomes of soil and plant-associated and newly described type strains.</title>
        <authorList>
            <person name="Whitman W."/>
        </authorList>
    </citation>
    <scope>NUCLEOTIDE SEQUENCE [LARGE SCALE GENOMIC DNA]</scope>
    <source>
        <strain evidence="2 3">VKM Ac-2527</strain>
    </source>
</reference>
<sequence>MLEGMGVEVGGPDAAWREVALRYFVEQLDSPETFAAFVVDDPDFGVVAGAVGNCNVHPPGPKDLSTLRGHLYNVSTEPAYRRRGLARACVIALLDWFRDETEVGQVELHATQDGEDLYRSLGFVDNGYPSQRLRVIR</sequence>
<dbReference type="InterPro" id="IPR016181">
    <property type="entry name" value="Acyl_CoA_acyltransferase"/>
</dbReference>
<dbReference type="PROSITE" id="PS51186">
    <property type="entry name" value="GNAT"/>
    <property type="match status" value="1"/>
</dbReference>
<accession>A0A4R6KUH2</accession>
<gene>
    <name evidence="2" type="ORF">EV643_101537</name>
</gene>
<protein>
    <submittedName>
        <fullName evidence="2">Acetyltransferase (GNAT) family protein</fullName>
    </submittedName>
</protein>
<dbReference type="GO" id="GO:0016747">
    <property type="term" value="F:acyltransferase activity, transferring groups other than amino-acyl groups"/>
    <property type="evidence" value="ECO:0007669"/>
    <property type="project" value="InterPro"/>
</dbReference>
<dbReference type="Pfam" id="PF00583">
    <property type="entry name" value="Acetyltransf_1"/>
    <property type="match status" value="1"/>
</dbReference>
<dbReference type="SUPFAM" id="SSF55729">
    <property type="entry name" value="Acyl-CoA N-acyltransferases (Nat)"/>
    <property type="match status" value="1"/>
</dbReference>
<proteinExistence type="predicted"/>
<dbReference type="Gene3D" id="3.40.630.30">
    <property type="match status" value="1"/>
</dbReference>
<dbReference type="AlphaFoldDB" id="A0A4R6KUH2"/>
<feature type="domain" description="N-acetyltransferase" evidence="1">
    <location>
        <begin position="7"/>
        <end position="137"/>
    </location>
</feature>
<dbReference type="EMBL" id="SNWQ01000001">
    <property type="protein sequence ID" value="TDO54747.1"/>
    <property type="molecule type" value="Genomic_DNA"/>
</dbReference>
<evidence type="ECO:0000259" key="1">
    <source>
        <dbReference type="PROSITE" id="PS51186"/>
    </source>
</evidence>
<keyword evidence="3" id="KW-1185">Reference proteome</keyword>
<name>A0A4R6KUH2_9ACTN</name>
<evidence type="ECO:0000313" key="3">
    <source>
        <dbReference type="Proteomes" id="UP000295388"/>
    </source>
</evidence>
<keyword evidence="2" id="KW-0808">Transferase</keyword>